<sequence>MAIKIGNTFNIDEFEQIFREVEAATKLGWHRHICCLLGWSVCQSMPVLAFELIEGKDLLTWAQSFQGSSDAVIPEKLVTQILWQISDGMEYIASLGILHKDLAARNILLSQRFEAKITDFGLASSCTESFTYEATIQRRLPLRWMAPESLRNRIFSEASDVWSFATLAWEVFSKGEIPFGTIDGNDILEFIAAGNRLKIPAQISVNWKILMNDCWNELKEERPTFKEI</sequence>
<name>A0AC35GTI8_9BILA</name>
<evidence type="ECO:0000313" key="1">
    <source>
        <dbReference type="Proteomes" id="UP000887580"/>
    </source>
</evidence>
<evidence type="ECO:0000313" key="2">
    <source>
        <dbReference type="WBParaSite" id="PS1159_v2.g8617.t1"/>
    </source>
</evidence>
<organism evidence="1 2">
    <name type="scientific">Panagrolaimus sp. PS1159</name>
    <dbReference type="NCBI Taxonomy" id="55785"/>
    <lineage>
        <taxon>Eukaryota</taxon>
        <taxon>Metazoa</taxon>
        <taxon>Ecdysozoa</taxon>
        <taxon>Nematoda</taxon>
        <taxon>Chromadorea</taxon>
        <taxon>Rhabditida</taxon>
        <taxon>Tylenchina</taxon>
        <taxon>Panagrolaimomorpha</taxon>
        <taxon>Panagrolaimoidea</taxon>
        <taxon>Panagrolaimidae</taxon>
        <taxon>Panagrolaimus</taxon>
    </lineage>
</organism>
<protein>
    <submittedName>
        <fullName evidence="2">Protein kinase domain-containing protein</fullName>
    </submittedName>
</protein>
<accession>A0AC35GTI8</accession>
<reference evidence="2" key="1">
    <citation type="submission" date="2022-11" db="UniProtKB">
        <authorList>
            <consortium name="WormBaseParasite"/>
        </authorList>
    </citation>
    <scope>IDENTIFICATION</scope>
</reference>
<dbReference type="Proteomes" id="UP000887580">
    <property type="component" value="Unplaced"/>
</dbReference>
<proteinExistence type="predicted"/>
<dbReference type="WBParaSite" id="PS1159_v2.g8617.t1">
    <property type="protein sequence ID" value="PS1159_v2.g8617.t1"/>
    <property type="gene ID" value="PS1159_v2.g8617"/>
</dbReference>